<comment type="caution">
    <text evidence="1">The sequence shown here is derived from an EMBL/GenBank/DDBJ whole genome shotgun (WGS) entry which is preliminary data.</text>
</comment>
<protein>
    <submittedName>
        <fullName evidence="1">Uncharacterized protein</fullName>
    </submittedName>
</protein>
<proteinExistence type="predicted"/>
<sequence>MGNEALEQKNNKTSQTLENLKNEANIELYEFYKSLSSQFRSNFTYIKDDSLMHFNATSTNRTILKSLYVFIENEKCEDSSIIELFNKLFPLHEELYGFKRLEVKEGDNFNNKEHTNIKDSKGQGSIKKVCLVGFKDGNDTSRSLVEL</sequence>
<keyword evidence="2" id="KW-1185">Reference proteome</keyword>
<reference evidence="1" key="1">
    <citation type="submission" date="2022-08" db="EMBL/GenBank/DDBJ databases">
        <authorList>
            <person name="Wang H."/>
        </authorList>
    </citation>
    <scope>NUCLEOTIDE SEQUENCE</scope>
    <source>
        <strain evidence="1">XJK33-1</strain>
    </source>
</reference>
<dbReference type="Proteomes" id="UP001176223">
    <property type="component" value="Unassembled WGS sequence"/>
</dbReference>
<reference evidence="1" key="2">
    <citation type="journal article" date="2023" name="Microorganisms">
        <title>Isolation and Genomic Characteristics of Cat-Borne Campylobacter felis sp. nov. and Sheep-Borne Campylobacter ovis sp. nov.</title>
        <authorList>
            <person name="Wang H."/>
            <person name="Li Y."/>
            <person name="Gu Y."/>
            <person name="Zhou G."/>
            <person name="Chen X."/>
            <person name="Zhang X."/>
            <person name="Shao Z."/>
            <person name="Zhang J."/>
            <person name="Zhang M."/>
        </authorList>
    </citation>
    <scope>NUCLEOTIDE SEQUENCE</scope>
    <source>
        <strain evidence="1">XJK33-1</strain>
    </source>
</reference>
<dbReference type="RefSeq" id="WP_289774151.1">
    <property type="nucleotide sequence ID" value="NZ_JANURU010000010.1"/>
</dbReference>
<evidence type="ECO:0000313" key="1">
    <source>
        <dbReference type="EMBL" id="MDL0147206.1"/>
    </source>
</evidence>
<gene>
    <name evidence="1" type="ORF">NYG95_06240</name>
</gene>
<evidence type="ECO:0000313" key="2">
    <source>
        <dbReference type="Proteomes" id="UP001176223"/>
    </source>
</evidence>
<name>A0ABT7I4Q6_9BACT</name>
<accession>A0ABT7I4Q6</accession>
<dbReference type="EMBL" id="JANURU010000010">
    <property type="protein sequence ID" value="MDL0147206.1"/>
    <property type="molecule type" value="Genomic_DNA"/>
</dbReference>
<organism evidence="1 2">
    <name type="scientific">Campylobacter felis</name>
    <dbReference type="NCBI Taxonomy" id="2974565"/>
    <lineage>
        <taxon>Bacteria</taxon>
        <taxon>Pseudomonadati</taxon>
        <taxon>Campylobacterota</taxon>
        <taxon>Epsilonproteobacteria</taxon>
        <taxon>Campylobacterales</taxon>
        <taxon>Campylobacteraceae</taxon>
        <taxon>Campylobacter</taxon>
    </lineage>
</organism>